<keyword evidence="1" id="KW-1133">Transmembrane helix</keyword>
<dbReference type="OrthoDB" id="270392at2759"/>
<accession>X6MIQ1</accession>
<keyword evidence="3" id="KW-1185">Reference proteome</keyword>
<dbReference type="SUPFAM" id="SSF64484">
    <property type="entry name" value="beta and beta-prime subunits of DNA dependent RNA-polymerase"/>
    <property type="match status" value="1"/>
</dbReference>
<gene>
    <name evidence="2" type="ORF">RFI_23507</name>
</gene>
<organism evidence="2 3">
    <name type="scientific">Reticulomyxa filosa</name>
    <dbReference type="NCBI Taxonomy" id="46433"/>
    <lineage>
        <taxon>Eukaryota</taxon>
        <taxon>Sar</taxon>
        <taxon>Rhizaria</taxon>
        <taxon>Retaria</taxon>
        <taxon>Foraminifera</taxon>
        <taxon>Monothalamids</taxon>
        <taxon>Reticulomyxidae</taxon>
        <taxon>Reticulomyxa</taxon>
    </lineage>
</organism>
<dbReference type="EMBL" id="ASPP01020349">
    <property type="protein sequence ID" value="ETO13863.1"/>
    <property type="molecule type" value="Genomic_DNA"/>
</dbReference>
<evidence type="ECO:0000256" key="1">
    <source>
        <dbReference type="SAM" id="Phobius"/>
    </source>
</evidence>
<evidence type="ECO:0000313" key="3">
    <source>
        <dbReference type="Proteomes" id="UP000023152"/>
    </source>
</evidence>
<keyword evidence="1" id="KW-0812">Transmembrane</keyword>
<reference evidence="2 3" key="1">
    <citation type="journal article" date="2013" name="Curr. Biol.">
        <title>The Genome of the Foraminiferan Reticulomyxa filosa.</title>
        <authorList>
            <person name="Glockner G."/>
            <person name="Hulsmann N."/>
            <person name="Schleicher M."/>
            <person name="Noegel A.A."/>
            <person name="Eichinger L."/>
            <person name="Gallinger C."/>
            <person name="Pawlowski J."/>
            <person name="Sierra R."/>
            <person name="Euteneuer U."/>
            <person name="Pillet L."/>
            <person name="Moustafa A."/>
            <person name="Platzer M."/>
            <person name="Groth M."/>
            <person name="Szafranski K."/>
            <person name="Schliwa M."/>
        </authorList>
    </citation>
    <scope>NUCLEOTIDE SEQUENCE [LARGE SCALE GENOMIC DNA]</scope>
</reference>
<keyword evidence="1" id="KW-0472">Membrane</keyword>
<name>X6MIQ1_RETFI</name>
<dbReference type="Proteomes" id="UP000023152">
    <property type="component" value="Unassembled WGS sequence"/>
</dbReference>
<evidence type="ECO:0000313" key="2">
    <source>
        <dbReference type="EMBL" id="ETO13863.1"/>
    </source>
</evidence>
<protein>
    <submittedName>
        <fullName evidence="2">Uncharacterized protein</fullName>
    </submittedName>
</protein>
<dbReference type="AlphaFoldDB" id="X6MIQ1"/>
<feature type="transmembrane region" description="Helical" evidence="1">
    <location>
        <begin position="218"/>
        <end position="241"/>
    </location>
</feature>
<comment type="caution">
    <text evidence="2">The sequence shown here is derived from an EMBL/GenBank/DDBJ whole genome shotgun (WGS) entry which is preliminary data.</text>
</comment>
<sequence length="243" mass="28636">MYIYKKIFEENGVPLVKVENENEIVDPYSPRTMYPPETMIHLKKLWETEKPIMERLFCVPNINSAFLNPKPLIQCNYKQFFIKTLIVTPNRYRPSNYVSGRTIEHSRNSCYRIALRFLLLSQSIKKHVKDSNQITQNPLIQRYQQYVYQLEKDAVKEENKDPDSSDSENEKVEMTEQEVRKAEALLKSQQTYNMIVANELEQLQIAVNKLCDSTKGGLTFGSLLSIFIFIFLFLLLHYFIIYL</sequence>
<proteinExistence type="predicted"/>